<organism evidence="1 2">
    <name type="scientific">Kluyvera intermedia</name>
    <name type="common">Enterobacter intermedius</name>
    <dbReference type="NCBI Taxonomy" id="61648"/>
    <lineage>
        <taxon>Bacteria</taxon>
        <taxon>Pseudomonadati</taxon>
        <taxon>Pseudomonadota</taxon>
        <taxon>Gammaproteobacteria</taxon>
        <taxon>Enterobacterales</taxon>
        <taxon>Enterobacteriaceae</taxon>
        <taxon>Kluyvera</taxon>
    </lineage>
</organism>
<accession>A0AA95FX70</accession>
<name>A0AA95FX70_KLUIN</name>
<sequence length="109" mass="11919">MAFPSPANDYVEARLTVDAICQMDANCTVIKTMTGYAVINRSLRAEQGNIMLITHCGRSQFAKMMGASLITDEGEALEGDVLDDVTVSGVMTYEINVMRRAEVDELPII</sequence>
<dbReference type="EMBL" id="CP123488">
    <property type="protein sequence ID" value="WGL54656.1"/>
    <property type="molecule type" value="Genomic_DNA"/>
</dbReference>
<reference evidence="1" key="1">
    <citation type="submission" date="2023-04" db="EMBL/GenBank/DDBJ databases">
        <title>APH(3)-Id, a novel chromosomal aminoglycoside phosphotransferase, identified from an environmental isolate of Kluyvera intermedia DW18.</title>
        <authorList>
            <person name="Sha Y."/>
        </authorList>
    </citation>
    <scope>NUCLEOTIDE SEQUENCE</scope>
    <source>
        <strain evidence="1">DW18</strain>
    </source>
</reference>
<dbReference type="AlphaFoldDB" id="A0AA95FX70"/>
<proteinExistence type="predicted"/>
<evidence type="ECO:0000313" key="1">
    <source>
        <dbReference type="EMBL" id="WGL54656.1"/>
    </source>
</evidence>
<evidence type="ECO:0000313" key="2">
    <source>
        <dbReference type="Proteomes" id="UP001177527"/>
    </source>
</evidence>
<dbReference type="Proteomes" id="UP001177527">
    <property type="component" value="Chromosome"/>
</dbReference>
<protein>
    <submittedName>
        <fullName evidence="1">Uncharacterized protein</fullName>
    </submittedName>
</protein>
<dbReference type="RefSeq" id="WP_280555724.1">
    <property type="nucleotide sequence ID" value="NZ_CP123488.1"/>
</dbReference>
<gene>
    <name evidence="1" type="ORF">QBD33_13340</name>
</gene>